<dbReference type="AlphaFoldDB" id="A0A143PV83"/>
<dbReference type="OrthoDB" id="9800258at2"/>
<organism evidence="1 2">
    <name type="scientific">Luteitalea pratensis</name>
    <dbReference type="NCBI Taxonomy" id="1855912"/>
    <lineage>
        <taxon>Bacteria</taxon>
        <taxon>Pseudomonadati</taxon>
        <taxon>Acidobacteriota</taxon>
        <taxon>Vicinamibacteria</taxon>
        <taxon>Vicinamibacterales</taxon>
        <taxon>Vicinamibacteraceae</taxon>
        <taxon>Luteitalea</taxon>
    </lineage>
</organism>
<sequence>MLPSLELSQYVDAAGRSPFDQWFGRLDDMAAARVTTSLTRLGTGNWSNVKVVGAGVFEVKIDFGPGYRVYLGKDGDRIVILLGGGTKKRQSRDIEVARDHWKQYKKRKT</sequence>
<evidence type="ECO:0000313" key="1">
    <source>
        <dbReference type="EMBL" id="AMY12492.1"/>
    </source>
</evidence>
<dbReference type="PANTHER" id="PTHR41791:SF1">
    <property type="entry name" value="SSL7039 PROTEIN"/>
    <property type="match status" value="1"/>
</dbReference>
<keyword evidence="2" id="KW-1185">Reference proteome</keyword>
<name>A0A143PV83_LUTPR</name>
<dbReference type="Proteomes" id="UP000076079">
    <property type="component" value="Chromosome"/>
</dbReference>
<reference evidence="2" key="2">
    <citation type="submission" date="2016-04" db="EMBL/GenBank/DDBJ databases">
        <title>First Complete Genome Sequence of a Subdivision 6 Acidobacterium.</title>
        <authorList>
            <person name="Huang S."/>
            <person name="Vieira S."/>
            <person name="Bunk B."/>
            <person name="Riedel T."/>
            <person name="Sproeer C."/>
            <person name="Overmann J."/>
        </authorList>
    </citation>
    <scope>NUCLEOTIDE SEQUENCE [LARGE SCALE GENOMIC DNA]</scope>
    <source>
        <strain evidence="2">DSM 100886 HEG_-6_39</strain>
    </source>
</reference>
<evidence type="ECO:0000313" key="2">
    <source>
        <dbReference type="Proteomes" id="UP000076079"/>
    </source>
</evidence>
<dbReference type="STRING" id="1855912.LuPra_05768"/>
<reference evidence="1 2" key="1">
    <citation type="journal article" date="2016" name="Genome Announc.">
        <title>First Complete Genome Sequence of a Subdivision 6 Acidobacterium Strain.</title>
        <authorList>
            <person name="Huang S."/>
            <person name="Vieira S."/>
            <person name="Bunk B."/>
            <person name="Riedel T."/>
            <person name="Sproer C."/>
            <person name="Overmann J."/>
        </authorList>
    </citation>
    <scope>NUCLEOTIDE SEQUENCE [LARGE SCALE GENOMIC DNA]</scope>
    <source>
        <strain evidence="2">DSM 100886 HEG_-6_39</strain>
    </source>
</reference>
<dbReference type="PIRSF" id="PIRSF028744">
    <property type="entry name" value="Addict_mod_HI1419"/>
    <property type="match status" value="1"/>
</dbReference>
<dbReference type="RefSeq" id="WP_110173947.1">
    <property type="nucleotide sequence ID" value="NZ_CP015136.1"/>
</dbReference>
<dbReference type="EMBL" id="CP015136">
    <property type="protein sequence ID" value="AMY12492.1"/>
    <property type="molecule type" value="Genomic_DNA"/>
</dbReference>
<dbReference type="PATRIC" id="fig|1813736.3.peg.6064"/>
<dbReference type="NCBIfam" id="TIGR02683">
    <property type="entry name" value="upstrm_HI1419"/>
    <property type="match status" value="1"/>
</dbReference>
<proteinExistence type="predicted"/>
<accession>A0A143PV83</accession>
<dbReference type="InterPro" id="IPR014056">
    <property type="entry name" value="TypeIITA-like_toxin_pred"/>
</dbReference>
<dbReference type="PANTHER" id="PTHR41791">
    <property type="entry name" value="SSL7039 PROTEIN"/>
    <property type="match status" value="1"/>
</dbReference>
<dbReference type="KEGG" id="abac:LuPra_05768"/>
<gene>
    <name evidence="1" type="ORF">LuPra_05768</name>
</gene>
<protein>
    <submittedName>
        <fullName evidence="1">Putative addiction module killer protein</fullName>
    </submittedName>
</protein>